<protein>
    <recommendedName>
        <fullName evidence="3">Adhesin</fullName>
    </recommendedName>
</protein>
<sequence>MLTISNAASDTIHEMLRVPGVPPEGGVRLQCTPDHRQLSILLVPAPCAGDMRYDAGDGASLYVAAEVADRVRDKTFDARRNDAGCMQFVLDRAER</sequence>
<evidence type="ECO:0000313" key="1">
    <source>
        <dbReference type="EMBL" id="MFC7279301.1"/>
    </source>
</evidence>
<gene>
    <name evidence="1" type="ORF">ACFQS1_35515</name>
</gene>
<dbReference type="RefSeq" id="WP_378976493.1">
    <property type="nucleotide sequence ID" value="NZ_JBHTBJ010000048.1"/>
</dbReference>
<comment type="caution">
    <text evidence="1">The sequence shown here is derived from an EMBL/GenBank/DDBJ whole genome shotgun (WGS) entry which is preliminary data.</text>
</comment>
<evidence type="ECO:0008006" key="3">
    <source>
        <dbReference type="Google" id="ProtNLM"/>
    </source>
</evidence>
<name>A0ABW2I341_9ACTN</name>
<dbReference type="EMBL" id="JBHTBJ010000048">
    <property type="protein sequence ID" value="MFC7279301.1"/>
    <property type="molecule type" value="Genomic_DNA"/>
</dbReference>
<reference evidence="2" key="1">
    <citation type="journal article" date="2019" name="Int. J. Syst. Evol. Microbiol.">
        <title>The Global Catalogue of Microorganisms (GCM) 10K type strain sequencing project: providing services to taxonomists for standard genome sequencing and annotation.</title>
        <authorList>
            <consortium name="The Broad Institute Genomics Platform"/>
            <consortium name="The Broad Institute Genome Sequencing Center for Infectious Disease"/>
            <person name="Wu L."/>
            <person name="Ma J."/>
        </authorList>
    </citation>
    <scope>NUCLEOTIDE SEQUENCE [LARGE SCALE GENOMIC DNA]</scope>
    <source>
        <strain evidence="2">XZYJT-10</strain>
    </source>
</reference>
<dbReference type="Proteomes" id="UP001596548">
    <property type="component" value="Unassembled WGS sequence"/>
</dbReference>
<accession>A0ABW2I341</accession>
<evidence type="ECO:0000313" key="2">
    <source>
        <dbReference type="Proteomes" id="UP001596548"/>
    </source>
</evidence>
<proteinExistence type="predicted"/>
<keyword evidence="2" id="KW-1185">Reference proteome</keyword>
<organism evidence="1 2">
    <name type="scientific">Paractinoplanes rhizophilus</name>
    <dbReference type="NCBI Taxonomy" id="1416877"/>
    <lineage>
        <taxon>Bacteria</taxon>
        <taxon>Bacillati</taxon>
        <taxon>Actinomycetota</taxon>
        <taxon>Actinomycetes</taxon>
        <taxon>Micromonosporales</taxon>
        <taxon>Micromonosporaceae</taxon>
        <taxon>Paractinoplanes</taxon>
    </lineage>
</organism>